<proteinExistence type="predicted"/>
<evidence type="ECO:0000256" key="1">
    <source>
        <dbReference type="ARBA" id="ARBA00004141"/>
    </source>
</evidence>
<reference evidence="6 7" key="1">
    <citation type="submission" date="2014-11" db="EMBL/GenBank/DDBJ databases">
        <title>Genetic blueprint of the zoonotic pathogen Toxocara canis.</title>
        <authorList>
            <person name="Zhu X.-Q."/>
            <person name="Korhonen P.K."/>
            <person name="Cai H."/>
            <person name="Young N.D."/>
            <person name="Nejsum P."/>
            <person name="von Samson-Himmelstjerna G."/>
            <person name="Boag P.R."/>
            <person name="Tan P."/>
            <person name="Li Q."/>
            <person name="Min J."/>
            <person name="Yang Y."/>
            <person name="Wang X."/>
            <person name="Fang X."/>
            <person name="Hall R.S."/>
            <person name="Hofmann A."/>
            <person name="Sternberg P.W."/>
            <person name="Jex A.R."/>
            <person name="Gasser R.B."/>
        </authorList>
    </citation>
    <scope>NUCLEOTIDE SEQUENCE [LARGE SCALE GENOMIC DNA]</scope>
    <source>
        <strain evidence="6">PN_DK_2014</strain>
    </source>
</reference>
<dbReference type="Pfam" id="PF00335">
    <property type="entry name" value="Tetraspanin"/>
    <property type="match status" value="1"/>
</dbReference>
<evidence type="ECO:0000256" key="4">
    <source>
        <dbReference type="ARBA" id="ARBA00023136"/>
    </source>
</evidence>
<dbReference type="InterPro" id="IPR018499">
    <property type="entry name" value="Tetraspanin/Peripherin"/>
</dbReference>
<dbReference type="AlphaFoldDB" id="A0A0B2V4D6"/>
<feature type="transmembrane region" description="Helical" evidence="5">
    <location>
        <begin position="60"/>
        <end position="82"/>
    </location>
</feature>
<accession>A0A0B2V4D6</accession>
<gene>
    <name evidence="6" type="ORF">Tcan_13707</name>
</gene>
<comment type="caution">
    <text evidence="6">The sequence shown here is derived from an EMBL/GenBank/DDBJ whole genome shotgun (WGS) entry which is preliminary data.</text>
</comment>
<organism evidence="6 7">
    <name type="scientific">Toxocara canis</name>
    <name type="common">Canine roundworm</name>
    <dbReference type="NCBI Taxonomy" id="6265"/>
    <lineage>
        <taxon>Eukaryota</taxon>
        <taxon>Metazoa</taxon>
        <taxon>Ecdysozoa</taxon>
        <taxon>Nematoda</taxon>
        <taxon>Chromadorea</taxon>
        <taxon>Rhabditida</taxon>
        <taxon>Spirurina</taxon>
        <taxon>Ascaridomorpha</taxon>
        <taxon>Ascaridoidea</taxon>
        <taxon>Toxocaridae</taxon>
        <taxon>Toxocara</taxon>
    </lineage>
</organism>
<name>A0A0B2V4D6_TOXCA</name>
<evidence type="ECO:0000313" key="7">
    <source>
        <dbReference type="Proteomes" id="UP000031036"/>
    </source>
</evidence>
<keyword evidence="3 5" id="KW-1133">Transmembrane helix</keyword>
<evidence type="ECO:0000256" key="3">
    <source>
        <dbReference type="ARBA" id="ARBA00022989"/>
    </source>
</evidence>
<keyword evidence="7" id="KW-1185">Reference proteome</keyword>
<protein>
    <recommendedName>
        <fullName evidence="8">Tetraspanin</fullName>
    </recommendedName>
</protein>
<keyword evidence="4 5" id="KW-0472">Membrane</keyword>
<dbReference type="Proteomes" id="UP000031036">
    <property type="component" value="Unassembled WGS sequence"/>
</dbReference>
<evidence type="ECO:0000256" key="5">
    <source>
        <dbReference type="SAM" id="Phobius"/>
    </source>
</evidence>
<evidence type="ECO:0008006" key="8">
    <source>
        <dbReference type="Google" id="ProtNLM"/>
    </source>
</evidence>
<dbReference type="GO" id="GO:0016020">
    <property type="term" value="C:membrane"/>
    <property type="evidence" value="ECO:0007669"/>
    <property type="project" value="UniProtKB-SubCell"/>
</dbReference>
<evidence type="ECO:0000313" key="6">
    <source>
        <dbReference type="EMBL" id="KHN76428.1"/>
    </source>
</evidence>
<dbReference type="InterPro" id="IPR008952">
    <property type="entry name" value="Tetraspanin_EC2_sf"/>
</dbReference>
<feature type="transmembrane region" description="Helical" evidence="5">
    <location>
        <begin position="12"/>
        <end position="40"/>
    </location>
</feature>
<feature type="transmembrane region" description="Helical" evidence="5">
    <location>
        <begin position="94"/>
        <end position="120"/>
    </location>
</feature>
<evidence type="ECO:0000256" key="2">
    <source>
        <dbReference type="ARBA" id="ARBA00022692"/>
    </source>
</evidence>
<keyword evidence="2 5" id="KW-0812">Transmembrane</keyword>
<comment type="subcellular location">
    <subcellularLocation>
        <location evidence="1">Membrane</location>
        <topology evidence="1">Multi-pass membrane protein</topology>
    </subcellularLocation>
</comment>
<feature type="transmembrane region" description="Helical" evidence="5">
    <location>
        <begin position="268"/>
        <end position="294"/>
    </location>
</feature>
<sequence>MLASFNPTICAIFGISAIRIAISGSAFVVAFLYQIYFFGIVNDAALRSLESGQTSRTSTILRSSLAFSTGSMCATATLLIVLETATIIFTRLRSYYMVALSQLFINALSFLLLLVCVFNVTLGMNASEISSAVIGDIVTRIHSEKQLAMAAVDQIQNALHCCGFHTGAADWLGDTTAQFYDVIERKSVVIMNNETDRIWFALCSERDVCIAPRSCCKTQTENCNKAKLLTSVSGVYNHTGNYAQRENQSPTIYDEGCFSVFADAVRSFSYFTAMIVLLHIMTAVIMQAIITIVISRLNGMGRIDLFTGEV</sequence>
<dbReference type="Gene3D" id="1.10.1450.10">
    <property type="entry name" value="Tetraspanin"/>
    <property type="match status" value="1"/>
</dbReference>
<dbReference type="EMBL" id="JPKZ01002491">
    <property type="protein sequence ID" value="KHN76428.1"/>
    <property type="molecule type" value="Genomic_DNA"/>
</dbReference>